<evidence type="ECO:0000313" key="2">
    <source>
        <dbReference type="EMBL" id="PKY58839.1"/>
    </source>
</evidence>
<name>A0A2I1HJ12_9GLOM</name>
<feature type="compositionally biased region" description="Basic and acidic residues" evidence="1">
    <location>
        <begin position="74"/>
        <end position="90"/>
    </location>
</feature>
<dbReference type="EMBL" id="LLXI01003217">
    <property type="protein sequence ID" value="PKY58839.1"/>
    <property type="molecule type" value="Genomic_DNA"/>
</dbReference>
<reference evidence="2 3" key="1">
    <citation type="submission" date="2015-10" db="EMBL/GenBank/DDBJ databases">
        <title>Genome analyses suggest a sexual origin of heterokaryosis in a supposedly ancient asexual fungus.</title>
        <authorList>
            <person name="Ropars J."/>
            <person name="Sedzielewska K."/>
            <person name="Noel J."/>
            <person name="Charron P."/>
            <person name="Farinelli L."/>
            <person name="Marton T."/>
            <person name="Kruger M."/>
            <person name="Pelin A."/>
            <person name="Brachmann A."/>
            <person name="Corradi N."/>
        </authorList>
    </citation>
    <scope>NUCLEOTIDE SEQUENCE [LARGE SCALE GENOMIC DNA]</scope>
    <source>
        <strain evidence="2 3">A4</strain>
    </source>
</reference>
<organism evidence="2 3">
    <name type="scientific">Rhizophagus irregularis</name>
    <dbReference type="NCBI Taxonomy" id="588596"/>
    <lineage>
        <taxon>Eukaryota</taxon>
        <taxon>Fungi</taxon>
        <taxon>Fungi incertae sedis</taxon>
        <taxon>Mucoromycota</taxon>
        <taxon>Glomeromycotina</taxon>
        <taxon>Glomeromycetes</taxon>
        <taxon>Glomerales</taxon>
        <taxon>Glomeraceae</taxon>
        <taxon>Rhizophagus</taxon>
    </lineage>
</organism>
<evidence type="ECO:0000313" key="3">
    <source>
        <dbReference type="Proteomes" id="UP000234323"/>
    </source>
</evidence>
<dbReference type="AlphaFoldDB" id="A0A2I1HJ12"/>
<protein>
    <submittedName>
        <fullName evidence="2">Uncharacterized protein</fullName>
    </submittedName>
</protein>
<feature type="region of interest" description="Disordered" evidence="1">
    <location>
        <begin position="39"/>
        <end position="97"/>
    </location>
</feature>
<keyword evidence="3" id="KW-1185">Reference proteome</keyword>
<accession>A0A2I1HJ12</accession>
<feature type="compositionally biased region" description="Basic residues" evidence="1">
    <location>
        <begin position="39"/>
        <end position="65"/>
    </location>
</feature>
<gene>
    <name evidence="2" type="ORF">RhiirA4_481097</name>
</gene>
<dbReference type="Proteomes" id="UP000234323">
    <property type="component" value="Unassembled WGS sequence"/>
</dbReference>
<proteinExistence type="predicted"/>
<comment type="caution">
    <text evidence="2">The sequence shown here is derived from an EMBL/GenBank/DDBJ whole genome shotgun (WGS) entry which is preliminary data.</text>
</comment>
<evidence type="ECO:0000256" key="1">
    <source>
        <dbReference type="SAM" id="MobiDB-lite"/>
    </source>
</evidence>
<sequence>MPRQFVYKVFKGQPFDIYMRKTLKAKSFSGILDWNRRITPFKKQSHKSKQDKKKNSKSSKGKKAGSKQPTSLIKSRDNSKKHTKKNDDTRSILNLLT</sequence>